<dbReference type="InterPro" id="IPR039672">
    <property type="entry name" value="MFS_2"/>
</dbReference>
<keyword evidence="2" id="KW-0812">Transmembrane</keyword>
<dbReference type="STRING" id="1754190.A0A1Y2AC12"/>
<dbReference type="PANTHER" id="PTHR11328">
    <property type="entry name" value="MAJOR FACILITATOR SUPERFAMILY DOMAIN-CONTAINING PROTEIN"/>
    <property type="match status" value="1"/>
</dbReference>
<feature type="transmembrane region" description="Helical" evidence="2">
    <location>
        <begin position="434"/>
        <end position="456"/>
    </location>
</feature>
<proteinExistence type="inferred from homology"/>
<dbReference type="GO" id="GO:0008643">
    <property type="term" value="P:carbohydrate transport"/>
    <property type="evidence" value="ECO:0007669"/>
    <property type="project" value="InterPro"/>
</dbReference>
<keyword evidence="4" id="KW-1185">Reference proteome</keyword>
<gene>
    <name evidence="3" type="ORF">LY90DRAFT_676958</name>
</gene>
<reference evidence="3 4" key="1">
    <citation type="submission" date="2016-08" db="EMBL/GenBank/DDBJ databases">
        <title>A Parts List for Fungal Cellulosomes Revealed by Comparative Genomics.</title>
        <authorList>
            <consortium name="DOE Joint Genome Institute"/>
            <person name="Haitjema C.H."/>
            <person name="Gilmore S.P."/>
            <person name="Henske J.K."/>
            <person name="Solomon K.V."/>
            <person name="De Groot R."/>
            <person name="Kuo A."/>
            <person name="Mondo S.J."/>
            <person name="Salamov A.A."/>
            <person name="Labutti K."/>
            <person name="Zhao Z."/>
            <person name="Chiniquy J."/>
            <person name="Barry K."/>
            <person name="Brewer H.M."/>
            <person name="Purvine S.O."/>
            <person name="Wright A.T."/>
            <person name="Boxma B."/>
            <person name="Van Alen T."/>
            <person name="Hackstein J.H."/>
            <person name="Baker S.E."/>
            <person name="Grigoriev I.V."/>
            <person name="O'Malley M.A."/>
        </authorList>
    </citation>
    <scope>NUCLEOTIDE SEQUENCE [LARGE SCALE GENOMIC DNA]</scope>
    <source>
        <strain evidence="3 4">G1</strain>
    </source>
</reference>
<dbReference type="Proteomes" id="UP000193920">
    <property type="component" value="Unassembled WGS sequence"/>
</dbReference>
<feature type="transmembrane region" description="Helical" evidence="2">
    <location>
        <begin position="96"/>
        <end position="118"/>
    </location>
</feature>
<evidence type="ECO:0000256" key="2">
    <source>
        <dbReference type="SAM" id="Phobius"/>
    </source>
</evidence>
<organism evidence="3 4">
    <name type="scientific">Neocallimastix californiae</name>
    <dbReference type="NCBI Taxonomy" id="1754190"/>
    <lineage>
        <taxon>Eukaryota</taxon>
        <taxon>Fungi</taxon>
        <taxon>Fungi incertae sedis</taxon>
        <taxon>Chytridiomycota</taxon>
        <taxon>Chytridiomycota incertae sedis</taxon>
        <taxon>Neocallimastigomycetes</taxon>
        <taxon>Neocallimastigales</taxon>
        <taxon>Neocallimastigaceae</taxon>
        <taxon>Neocallimastix</taxon>
    </lineage>
</organism>
<dbReference type="Gene3D" id="1.20.1250.20">
    <property type="entry name" value="MFS general substrate transporter like domains"/>
    <property type="match status" value="2"/>
</dbReference>
<evidence type="ECO:0000313" key="3">
    <source>
        <dbReference type="EMBL" id="ORY20099.1"/>
    </source>
</evidence>
<dbReference type="PANTHER" id="PTHR11328:SF24">
    <property type="entry name" value="MAJOR FACILITATOR SUPERFAMILY (MFS) PROFILE DOMAIN-CONTAINING PROTEIN"/>
    <property type="match status" value="1"/>
</dbReference>
<comment type="caution">
    <text evidence="3">The sequence shown here is derived from an EMBL/GenBank/DDBJ whole genome shotgun (WGS) entry which is preliminary data.</text>
</comment>
<keyword evidence="2" id="KW-0472">Membrane</keyword>
<keyword evidence="2" id="KW-1133">Transmembrane helix</keyword>
<feature type="transmembrane region" description="Helical" evidence="2">
    <location>
        <begin position="265"/>
        <end position="283"/>
    </location>
</feature>
<dbReference type="Pfam" id="PF13347">
    <property type="entry name" value="MFS_2"/>
    <property type="match status" value="3"/>
</dbReference>
<feature type="transmembrane region" description="Helical" evidence="2">
    <location>
        <begin position="226"/>
        <end position="245"/>
    </location>
</feature>
<feature type="transmembrane region" description="Helical" evidence="2">
    <location>
        <begin position="194"/>
        <end position="214"/>
    </location>
</feature>
<feature type="transmembrane region" description="Helical" evidence="2">
    <location>
        <begin position="396"/>
        <end position="414"/>
    </location>
</feature>
<evidence type="ECO:0000256" key="1">
    <source>
        <dbReference type="ARBA" id="ARBA00008335"/>
    </source>
</evidence>
<name>A0A1Y2AC12_9FUNG</name>
<accession>A0A1Y2AC12</accession>
<dbReference type="InterPro" id="IPR036259">
    <property type="entry name" value="MFS_trans_sf"/>
</dbReference>
<feature type="transmembrane region" description="Helical" evidence="2">
    <location>
        <begin position="124"/>
        <end position="147"/>
    </location>
</feature>
<feature type="transmembrane region" description="Helical" evidence="2">
    <location>
        <begin position="342"/>
        <end position="364"/>
    </location>
</feature>
<dbReference type="OrthoDB" id="2118226at2759"/>
<feature type="transmembrane region" description="Helical" evidence="2">
    <location>
        <begin position="167"/>
        <end position="188"/>
    </location>
</feature>
<dbReference type="SUPFAM" id="SSF103473">
    <property type="entry name" value="MFS general substrate transporter"/>
    <property type="match status" value="2"/>
</dbReference>
<dbReference type="EMBL" id="MCOG01000302">
    <property type="protein sequence ID" value="ORY20099.1"/>
    <property type="molecule type" value="Genomic_DNA"/>
</dbReference>
<feature type="transmembrane region" description="Helical" evidence="2">
    <location>
        <begin position="304"/>
        <end position="322"/>
    </location>
</feature>
<sequence length="480" mass="53605">MSEKGELDNSGFNKLNWFTRIGYGLGDCAQNLIYQVVAGYCAFFYSDVYIVGNNTKESSSIAGTIMTTARIIDVIWDPFVGAFVDKHNPRLGKYRTYLLFCGLPLTIGCILVFCPFDFLRGSIIYAAVTYVLLQMLYTCVNVPYGALNASLTRDTHEITMLTSIRMVCANIGGFFVWTLIPIFLGLAAGKAIPWGFVFFQFVGSIPGILFMPFVPAVKKVVGKKNMFYLFGTIAIIGNIMIYIVSKSGVNSGDNTWMRIANFVKSTGFTIITGYMWAIVPEVISYAEYTTGRRIAGIVNALTGMFYKLGNALGGIIPLYGLRILGYIAGEEEPSSLTKEPKAWFTVMSIYNIVGLVLLLICFFASKERIAMEEKETKNVKVTDLFTEFVRNGPLRIIALYFVTAFTCMTTQNTINSYLFGMSNQKSGTQEGIRWLASLIPAIFNVLMIVIIFFYSLTDEKIDEINREIERRQKTSNAEEA</sequence>
<protein>
    <submittedName>
        <fullName evidence="3">Putative sugar/Na+ simporter</fullName>
    </submittedName>
</protein>
<dbReference type="AlphaFoldDB" id="A0A1Y2AC12"/>
<comment type="similarity">
    <text evidence="1">Belongs to the major facilitator superfamily.</text>
</comment>
<dbReference type="GO" id="GO:0015293">
    <property type="term" value="F:symporter activity"/>
    <property type="evidence" value="ECO:0007669"/>
    <property type="project" value="InterPro"/>
</dbReference>
<dbReference type="GO" id="GO:0005886">
    <property type="term" value="C:plasma membrane"/>
    <property type="evidence" value="ECO:0007669"/>
    <property type="project" value="TreeGrafter"/>
</dbReference>
<evidence type="ECO:0000313" key="4">
    <source>
        <dbReference type="Proteomes" id="UP000193920"/>
    </source>
</evidence>